<dbReference type="SMART" id="SM00211">
    <property type="entry name" value="TY"/>
    <property type="match status" value="1"/>
</dbReference>
<evidence type="ECO:0008006" key="13">
    <source>
        <dbReference type="Google" id="ProtNLM"/>
    </source>
</evidence>
<dbReference type="PROSITE" id="PS00018">
    <property type="entry name" value="EF_HAND_1"/>
    <property type="match status" value="2"/>
</dbReference>
<dbReference type="GO" id="GO:0050840">
    <property type="term" value="F:extracellular matrix binding"/>
    <property type="evidence" value="ECO:0007669"/>
    <property type="project" value="TreeGrafter"/>
</dbReference>
<dbReference type="AlphaFoldDB" id="A0AA36D7A6"/>
<dbReference type="InterPro" id="IPR018247">
    <property type="entry name" value="EF_Hand_1_Ca_BS"/>
</dbReference>
<evidence type="ECO:0000256" key="7">
    <source>
        <dbReference type="PROSITE-ProRule" id="PRU00500"/>
    </source>
</evidence>
<evidence type="ECO:0000256" key="2">
    <source>
        <dbReference type="ARBA" id="ARBA00022525"/>
    </source>
</evidence>
<dbReference type="GO" id="GO:0030198">
    <property type="term" value="P:extracellular matrix organization"/>
    <property type="evidence" value="ECO:0007669"/>
    <property type="project" value="TreeGrafter"/>
</dbReference>
<dbReference type="PROSITE" id="PS51162">
    <property type="entry name" value="THYROGLOBULIN_1_2"/>
    <property type="match status" value="1"/>
</dbReference>
<keyword evidence="12" id="KW-1185">Reference proteome</keyword>
<dbReference type="InterPro" id="IPR000716">
    <property type="entry name" value="Thyroglobulin_1"/>
</dbReference>
<keyword evidence="5 7" id="KW-1015">Disulfide bond</keyword>
<keyword evidence="2" id="KW-0964">Secreted</keyword>
<comment type="caution">
    <text evidence="7">Lacks conserved residue(s) required for the propagation of feature annotation.</text>
</comment>
<feature type="signal peptide" evidence="8">
    <location>
        <begin position="1"/>
        <end position="17"/>
    </location>
</feature>
<dbReference type="InterPro" id="IPR051950">
    <property type="entry name" value="Dev_reg/Prot_inhib"/>
</dbReference>
<gene>
    <name evidence="11" type="ORF">MSPICULIGERA_LOCUS20522</name>
</gene>
<evidence type="ECO:0000256" key="5">
    <source>
        <dbReference type="ARBA" id="ARBA00023157"/>
    </source>
</evidence>
<sequence length="224" mass="25896">MNTKLLVILVVVNGAISHPFTDDADEKLNIAFLTEQANKFHTIANAEVKLDCVAQREKAKSKSPTNFLPTCQNKNPALYAKTQCHQDSRVCWCVDELSGEPFSDCKGRRRAKFYSRVLNSLKTEMIMSGGSGNVTDERVLQWKFDALDKNKNKNIERREWKPYKELLRGWRKVKTCSRNFFRFCDLDGNRRVTLDEWKECTEQALAEVDPKHTNPFLHILKPDL</sequence>
<dbReference type="Gene3D" id="4.10.800.10">
    <property type="entry name" value="Thyroglobulin type-1"/>
    <property type="match status" value="1"/>
</dbReference>
<dbReference type="PANTHER" id="PTHR12352">
    <property type="entry name" value="SECRETED MODULAR CALCIUM-BINDING PROTEIN"/>
    <property type="match status" value="1"/>
</dbReference>
<evidence type="ECO:0000313" key="11">
    <source>
        <dbReference type="EMBL" id="CAJ0582389.1"/>
    </source>
</evidence>
<dbReference type="Proteomes" id="UP001177023">
    <property type="component" value="Unassembled WGS sequence"/>
</dbReference>
<dbReference type="CDD" id="cd00191">
    <property type="entry name" value="TY"/>
    <property type="match status" value="1"/>
</dbReference>
<dbReference type="InterPro" id="IPR036857">
    <property type="entry name" value="Thyroglobulin_1_sf"/>
</dbReference>
<comment type="caution">
    <text evidence="11">The sequence shown here is derived from an EMBL/GenBank/DDBJ whole genome shotgun (WGS) entry which is preliminary data.</text>
</comment>
<comment type="subcellular location">
    <subcellularLocation>
        <location evidence="1">Secreted</location>
    </subcellularLocation>
</comment>
<evidence type="ECO:0000256" key="1">
    <source>
        <dbReference type="ARBA" id="ARBA00004613"/>
    </source>
</evidence>
<dbReference type="SUPFAM" id="SSF57610">
    <property type="entry name" value="Thyroglobulin type-1 domain"/>
    <property type="match status" value="1"/>
</dbReference>
<dbReference type="InterPro" id="IPR002048">
    <property type="entry name" value="EF_hand_dom"/>
</dbReference>
<dbReference type="GO" id="GO:0005604">
    <property type="term" value="C:basement membrane"/>
    <property type="evidence" value="ECO:0007669"/>
    <property type="project" value="TreeGrafter"/>
</dbReference>
<feature type="chain" id="PRO_5041248447" description="Thyroglobulin type-1 domain-containing protein" evidence="8">
    <location>
        <begin position="18"/>
        <end position="224"/>
    </location>
</feature>
<dbReference type="CDD" id="cd16234">
    <property type="entry name" value="EFh_SPARC_SMOC"/>
    <property type="match status" value="1"/>
</dbReference>
<keyword evidence="8" id="KW-0732">Signal</keyword>
<evidence type="ECO:0000256" key="3">
    <source>
        <dbReference type="ARBA" id="ARBA00022737"/>
    </source>
</evidence>
<keyword evidence="6" id="KW-0325">Glycoprotein</keyword>
<evidence type="ECO:0000313" key="12">
    <source>
        <dbReference type="Proteomes" id="UP001177023"/>
    </source>
</evidence>
<reference evidence="11" key="1">
    <citation type="submission" date="2023-06" db="EMBL/GenBank/DDBJ databases">
        <authorList>
            <person name="Delattre M."/>
        </authorList>
    </citation>
    <scope>NUCLEOTIDE SEQUENCE</scope>
    <source>
        <strain evidence="11">AF72</strain>
    </source>
</reference>
<organism evidence="11 12">
    <name type="scientific">Mesorhabditis spiculigera</name>
    <dbReference type="NCBI Taxonomy" id="96644"/>
    <lineage>
        <taxon>Eukaryota</taxon>
        <taxon>Metazoa</taxon>
        <taxon>Ecdysozoa</taxon>
        <taxon>Nematoda</taxon>
        <taxon>Chromadorea</taxon>
        <taxon>Rhabditida</taxon>
        <taxon>Rhabditina</taxon>
        <taxon>Rhabditomorpha</taxon>
        <taxon>Rhabditoidea</taxon>
        <taxon>Rhabditidae</taxon>
        <taxon>Mesorhabditinae</taxon>
        <taxon>Mesorhabditis</taxon>
    </lineage>
</organism>
<dbReference type="Pfam" id="PF00086">
    <property type="entry name" value="Thyroglobulin_1"/>
    <property type="match status" value="1"/>
</dbReference>
<dbReference type="GO" id="GO:0005509">
    <property type="term" value="F:calcium ion binding"/>
    <property type="evidence" value="ECO:0007669"/>
    <property type="project" value="InterPro"/>
</dbReference>
<feature type="disulfide bond" evidence="7">
    <location>
        <begin position="84"/>
        <end position="91"/>
    </location>
</feature>
<dbReference type="Gene3D" id="1.10.238.10">
    <property type="entry name" value="EF-hand"/>
    <property type="match status" value="1"/>
</dbReference>
<dbReference type="PROSITE" id="PS50222">
    <property type="entry name" value="EF_HAND_2"/>
    <property type="match status" value="1"/>
</dbReference>
<name>A0AA36D7A6_9BILA</name>
<dbReference type="Pfam" id="PF10591">
    <property type="entry name" value="SPARC_Ca_bdg"/>
    <property type="match status" value="1"/>
</dbReference>
<feature type="non-terminal residue" evidence="11">
    <location>
        <position position="224"/>
    </location>
</feature>
<evidence type="ECO:0000256" key="8">
    <source>
        <dbReference type="SAM" id="SignalP"/>
    </source>
</evidence>
<dbReference type="EMBL" id="CATQJA010002664">
    <property type="protein sequence ID" value="CAJ0582389.1"/>
    <property type="molecule type" value="Genomic_DNA"/>
</dbReference>
<feature type="domain" description="EF-hand" evidence="9">
    <location>
        <begin position="172"/>
        <end position="207"/>
    </location>
</feature>
<proteinExistence type="predicted"/>
<protein>
    <recommendedName>
        <fullName evidence="13">Thyroglobulin type-1 domain-containing protein</fullName>
    </recommendedName>
</protein>
<dbReference type="GO" id="GO:0008201">
    <property type="term" value="F:heparin binding"/>
    <property type="evidence" value="ECO:0007669"/>
    <property type="project" value="TreeGrafter"/>
</dbReference>
<evidence type="ECO:0000259" key="9">
    <source>
        <dbReference type="PROSITE" id="PS50222"/>
    </source>
</evidence>
<evidence type="ECO:0000259" key="10">
    <source>
        <dbReference type="PROSITE" id="PS51162"/>
    </source>
</evidence>
<feature type="disulfide bond" evidence="7">
    <location>
        <begin position="52"/>
        <end position="71"/>
    </location>
</feature>
<keyword evidence="3" id="KW-0677">Repeat</keyword>
<accession>A0AA36D7A6</accession>
<dbReference type="InterPro" id="IPR019577">
    <property type="entry name" value="SPARC/Testican_Ca-bd-dom"/>
</dbReference>
<evidence type="ECO:0000256" key="4">
    <source>
        <dbReference type="ARBA" id="ARBA00022837"/>
    </source>
</evidence>
<dbReference type="SUPFAM" id="SSF47473">
    <property type="entry name" value="EF-hand"/>
    <property type="match status" value="1"/>
</dbReference>
<dbReference type="GO" id="GO:0005615">
    <property type="term" value="C:extracellular space"/>
    <property type="evidence" value="ECO:0007669"/>
    <property type="project" value="TreeGrafter"/>
</dbReference>
<feature type="domain" description="Thyroglobulin type-1" evidence="10">
    <location>
        <begin position="49"/>
        <end position="117"/>
    </location>
</feature>
<keyword evidence="4" id="KW-0106">Calcium</keyword>
<evidence type="ECO:0000256" key="6">
    <source>
        <dbReference type="ARBA" id="ARBA00023180"/>
    </source>
</evidence>
<dbReference type="InterPro" id="IPR011992">
    <property type="entry name" value="EF-hand-dom_pair"/>
</dbReference>
<dbReference type="PANTHER" id="PTHR12352:SF30">
    <property type="entry name" value="FI05255P"/>
    <property type="match status" value="1"/>
</dbReference>